<reference evidence="2" key="1">
    <citation type="submission" date="2022-04" db="EMBL/GenBank/DDBJ databases">
        <title>Whole genome sequence of Sphaerotilus sp. FB-5.</title>
        <authorList>
            <person name="Takeda M."/>
            <person name="Narihara S."/>
            <person name="Akimoto M."/>
            <person name="Akimoto R."/>
            <person name="Nishiyashiki S."/>
            <person name="Murakami T."/>
        </authorList>
    </citation>
    <scope>NUCLEOTIDE SEQUENCE</scope>
    <source>
        <strain evidence="2">FB-5</strain>
    </source>
</reference>
<dbReference type="EMBL" id="AP025730">
    <property type="protein sequence ID" value="BDI06498.1"/>
    <property type="molecule type" value="Genomic_DNA"/>
</dbReference>
<organism evidence="2 3">
    <name type="scientific">Sphaerotilus microaerophilus</name>
    <dbReference type="NCBI Taxonomy" id="2914710"/>
    <lineage>
        <taxon>Bacteria</taxon>
        <taxon>Pseudomonadati</taxon>
        <taxon>Pseudomonadota</taxon>
        <taxon>Betaproteobacteria</taxon>
        <taxon>Burkholderiales</taxon>
        <taxon>Sphaerotilaceae</taxon>
        <taxon>Sphaerotilus</taxon>
    </lineage>
</organism>
<evidence type="ECO:0000313" key="2">
    <source>
        <dbReference type="EMBL" id="BDI06498.1"/>
    </source>
</evidence>
<accession>A0ABN6PQY7</accession>
<sequence length="240" mass="24766">MANRRKLAAIGLLWAAAVVSQAHAADVNMVSSPAGLQAALGGAPLVTETFEDGHADGLVITTFGGSHVVGFQGQNFLRAGVFDASFVQSIGGTGGSAQYLDSVSTSGNQETVWFLGAGRQGVGAEWDLGAWGVGESLRLYAVFSDGEQLISEINPTTLGGHARGYLGFTSSQSFSAVIIRGALGPGANAETYAVDNVAFGNAAPVPEPETAVMWLVGLAGLSGLQRWRAQRRVAVRVDKS</sequence>
<evidence type="ECO:0000313" key="3">
    <source>
        <dbReference type="Proteomes" id="UP001057498"/>
    </source>
</evidence>
<protein>
    <recommendedName>
        <fullName evidence="4">PEP-CTERM protein-sorting domain-containing protein</fullName>
    </recommendedName>
</protein>
<name>A0ABN6PQY7_9BURK</name>
<keyword evidence="1" id="KW-0732">Signal</keyword>
<dbReference type="Proteomes" id="UP001057498">
    <property type="component" value="Chromosome"/>
</dbReference>
<feature type="signal peptide" evidence="1">
    <location>
        <begin position="1"/>
        <end position="24"/>
    </location>
</feature>
<evidence type="ECO:0000256" key="1">
    <source>
        <dbReference type="SAM" id="SignalP"/>
    </source>
</evidence>
<keyword evidence="3" id="KW-1185">Reference proteome</keyword>
<gene>
    <name evidence="2" type="ORF">CATMQ487_34680</name>
</gene>
<proteinExistence type="predicted"/>
<evidence type="ECO:0008006" key="4">
    <source>
        <dbReference type="Google" id="ProtNLM"/>
    </source>
</evidence>
<feature type="chain" id="PRO_5045788516" description="PEP-CTERM protein-sorting domain-containing protein" evidence="1">
    <location>
        <begin position="25"/>
        <end position="240"/>
    </location>
</feature>